<dbReference type="RefSeq" id="XP_003648612.1">
    <property type="nucleotide sequence ID" value="XM_003648564.1"/>
</dbReference>
<protein>
    <submittedName>
        <fullName evidence="3">Uncharacterized protein</fullName>
    </submittedName>
</protein>
<sequence>MAERVSLLSSLLLLRLPFSALFDELSIHLPFPLPFSERIVDLRHAPSASISMSSTCWRGTRHLNPALTFDTGHPWGGCAAQIASIATFLASAVPWSAPVSAVVAAALGRNRALFNPSALTTNVTPPRPAGARGETGFSSPGKSAAKGPVPWGIRAFCAVDQEIPPARITAWVTQRWEQSLQQLATGHLRRPRGGSGYPFGLHSPDQGEQDPIPYGQAIDDGKSVFAILRSTRAWLGNSRLLAWAQDDQLLQLAPRHKVQLLLHLPPRLAGKLPIPGGLAVNNSENGVRRDTPVPTYFRRDCDPALPTRSAPASSGMATDSAAISPRTPVLCNLLGSAGYSPNAWQRRAGQHSACHGLASHSATSDTATSIPGAAAVRQHDENRDRNLMNGLHGSAGRRGRRKAEGSLSSQLKVPSGACYSLPG</sequence>
<organism evidence="3 4">
    <name type="scientific">Thermothielavioides terrestris (strain ATCC 38088 / NRRL 8126)</name>
    <name type="common">Thielavia terrestris</name>
    <dbReference type="NCBI Taxonomy" id="578455"/>
    <lineage>
        <taxon>Eukaryota</taxon>
        <taxon>Fungi</taxon>
        <taxon>Dikarya</taxon>
        <taxon>Ascomycota</taxon>
        <taxon>Pezizomycotina</taxon>
        <taxon>Sordariomycetes</taxon>
        <taxon>Sordariomycetidae</taxon>
        <taxon>Sordariales</taxon>
        <taxon>Chaetomiaceae</taxon>
        <taxon>Thermothielavioides</taxon>
        <taxon>Thermothielavioides terrestris</taxon>
    </lineage>
</organism>
<keyword evidence="4" id="KW-1185">Reference proteome</keyword>
<evidence type="ECO:0000313" key="4">
    <source>
        <dbReference type="Proteomes" id="UP000008181"/>
    </source>
</evidence>
<dbReference type="HOGENOM" id="CLU_649214_0_0_1"/>
<proteinExistence type="predicted"/>
<dbReference type="KEGG" id="ttt:THITE_112118"/>
<dbReference type="Proteomes" id="UP000008181">
    <property type="component" value="Chromosome 1"/>
</dbReference>
<feature type="region of interest" description="Disordered" evidence="1">
    <location>
        <begin position="375"/>
        <end position="423"/>
    </location>
</feature>
<dbReference type="EMBL" id="CP003009">
    <property type="protein sequence ID" value="AEO62276.1"/>
    <property type="molecule type" value="Genomic_DNA"/>
</dbReference>
<feature type="region of interest" description="Disordered" evidence="1">
    <location>
        <begin position="123"/>
        <end position="144"/>
    </location>
</feature>
<dbReference type="AlphaFoldDB" id="G2QWR6"/>
<feature type="chain" id="PRO_5003435997" evidence="2">
    <location>
        <begin position="23"/>
        <end position="423"/>
    </location>
</feature>
<dbReference type="GeneID" id="11516706"/>
<keyword evidence="2" id="KW-0732">Signal</keyword>
<evidence type="ECO:0000256" key="1">
    <source>
        <dbReference type="SAM" id="MobiDB-lite"/>
    </source>
</evidence>
<accession>G2QWR6</accession>
<feature type="compositionally biased region" description="Basic and acidic residues" evidence="1">
    <location>
        <begin position="377"/>
        <end position="386"/>
    </location>
</feature>
<name>G2QWR6_THETT</name>
<evidence type="ECO:0000313" key="3">
    <source>
        <dbReference type="EMBL" id="AEO62276.1"/>
    </source>
</evidence>
<reference evidence="3 4" key="1">
    <citation type="journal article" date="2011" name="Nat. Biotechnol.">
        <title>Comparative genomic analysis of the thermophilic biomass-degrading fungi Myceliophthora thermophila and Thielavia terrestris.</title>
        <authorList>
            <person name="Berka R.M."/>
            <person name="Grigoriev I.V."/>
            <person name="Otillar R."/>
            <person name="Salamov A."/>
            <person name="Grimwood J."/>
            <person name="Reid I."/>
            <person name="Ishmael N."/>
            <person name="John T."/>
            <person name="Darmond C."/>
            <person name="Moisan M.-C."/>
            <person name="Henrissat B."/>
            <person name="Coutinho P.M."/>
            <person name="Lombard V."/>
            <person name="Natvig D.O."/>
            <person name="Lindquist E."/>
            <person name="Schmutz J."/>
            <person name="Lucas S."/>
            <person name="Harris P."/>
            <person name="Powlowski J."/>
            <person name="Bellemare A."/>
            <person name="Taylor D."/>
            <person name="Butler G."/>
            <person name="de Vries R.P."/>
            <person name="Allijn I.E."/>
            <person name="van den Brink J."/>
            <person name="Ushinsky S."/>
            <person name="Storms R."/>
            <person name="Powell A.J."/>
            <person name="Paulsen I.T."/>
            <person name="Elbourne L.D.H."/>
            <person name="Baker S.E."/>
            <person name="Magnuson J."/>
            <person name="LaBoissiere S."/>
            <person name="Clutterbuck A.J."/>
            <person name="Martinez D."/>
            <person name="Wogulis M."/>
            <person name="de Leon A.L."/>
            <person name="Rey M.W."/>
            <person name="Tsang A."/>
        </authorList>
    </citation>
    <scope>NUCLEOTIDE SEQUENCE [LARGE SCALE GENOMIC DNA]</scope>
    <source>
        <strain evidence="4">ATCC 38088 / NRRL 8126</strain>
    </source>
</reference>
<evidence type="ECO:0000256" key="2">
    <source>
        <dbReference type="SAM" id="SignalP"/>
    </source>
</evidence>
<feature type="region of interest" description="Disordered" evidence="1">
    <location>
        <begin position="283"/>
        <end position="321"/>
    </location>
</feature>
<gene>
    <name evidence="3" type="ORF">THITE_112118</name>
</gene>
<feature type="compositionally biased region" description="Basic and acidic residues" evidence="1">
    <location>
        <begin position="286"/>
        <end position="302"/>
    </location>
</feature>
<feature type="signal peptide" evidence="2">
    <location>
        <begin position="1"/>
        <end position="22"/>
    </location>
</feature>